<dbReference type="AlphaFoldDB" id="G5IB59"/>
<sequence>MKIDILTLKLAYQYIDEMVTIDEEWYLKKGDGFADAPWSKMNFLCNLNGKWNNSVIVLQDGGVLGYMIVTETTPQKLHINRIAIRAGNHGIGTSMVDFLSTLAVRNGYSKITAIVSESNLQARNFFLKHDFIILSDMRLKAFLLEKGRKINLYKNTHIFIEADHKYVVVEKAL</sequence>
<dbReference type="Pfam" id="PF00583">
    <property type="entry name" value="Acetyltransf_1"/>
    <property type="match status" value="1"/>
</dbReference>
<dbReference type="RefSeq" id="WP_006778722.1">
    <property type="nucleotide sequence ID" value="NZ_CP040506.1"/>
</dbReference>
<gene>
    <name evidence="2" type="ORF">HMPREF9473_00736</name>
</gene>
<accession>G5IB59</accession>
<dbReference type="GO" id="GO:0016747">
    <property type="term" value="F:acyltransferase activity, transferring groups other than amino-acyl groups"/>
    <property type="evidence" value="ECO:0007669"/>
    <property type="project" value="InterPro"/>
</dbReference>
<organism evidence="2 3">
    <name type="scientific">Hungatella hathewayi WAL-18680</name>
    <dbReference type="NCBI Taxonomy" id="742737"/>
    <lineage>
        <taxon>Bacteria</taxon>
        <taxon>Bacillati</taxon>
        <taxon>Bacillota</taxon>
        <taxon>Clostridia</taxon>
        <taxon>Lachnospirales</taxon>
        <taxon>Lachnospiraceae</taxon>
        <taxon>Hungatella</taxon>
    </lineage>
</organism>
<dbReference type="PROSITE" id="PS51186">
    <property type="entry name" value="GNAT"/>
    <property type="match status" value="1"/>
</dbReference>
<feature type="domain" description="N-acetyltransferase" evidence="1">
    <location>
        <begin position="3"/>
        <end position="149"/>
    </location>
</feature>
<comment type="caution">
    <text evidence="2">The sequence shown here is derived from an EMBL/GenBank/DDBJ whole genome shotgun (WGS) entry which is preliminary data.</text>
</comment>
<dbReference type="InterPro" id="IPR000182">
    <property type="entry name" value="GNAT_dom"/>
</dbReference>
<evidence type="ECO:0000313" key="3">
    <source>
        <dbReference type="Proteomes" id="UP000005384"/>
    </source>
</evidence>
<dbReference type="HOGENOM" id="CLU_1545528_0_0_9"/>
<reference evidence="2 3" key="1">
    <citation type="submission" date="2011-08" db="EMBL/GenBank/DDBJ databases">
        <title>The Genome Sequence of Clostridium hathewayi WAL-18680.</title>
        <authorList>
            <consortium name="The Broad Institute Genome Sequencing Platform"/>
            <person name="Earl A."/>
            <person name="Ward D."/>
            <person name="Feldgarden M."/>
            <person name="Gevers D."/>
            <person name="Finegold S.M."/>
            <person name="Summanen P.H."/>
            <person name="Molitoris D.R."/>
            <person name="Song M."/>
            <person name="Daigneault M."/>
            <person name="Allen-Vercoe E."/>
            <person name="Young S.K."/>
            <person name="Zeng Q."/>
            <person name="Gargeya S."/>
            <person name="Fitzgerald M."/>
            <person name="Haas B."/>
            <person name="Abouelleil A."/>
            <person name="Alvarado L."/>
            <person name="Arachchi H.M."/>
            <person name="Berlin A."/>
            <person name="Brown A."/>
            <person name="Chapman S.B."/>
            <person name="Chen Z."/>
            <person name="Dunbar C."/>
            <person name="Freedman E."/>
            <person name="Gearin G."/>
            <person name="Gellesch M."/>
            <person name="Goldberg J."/>
            <person name="Griggs A."/>
            <person name="Gujja S."/>
            <person name="Heiman D."/>
            <person name="Howarth C."/>
            <person name="Larson L."/>
            <person name="Lui A."/>
            <person name="MacDonald P.J.P."/>
            <person name="Montmayeur A."/>
            <person name="Murphy C."/>
            <person name="Neiman D."/>
            <person name="Pearson M."/>
            <person name="Priest M."/>
            <person name="Roberts A."/>
            <person name="Saif S."/>
            <person name="Shea T."/>
            <person name="Shenoy N."/>
            <person name="Sisk P."/>
            <person name="Stolte C."/>
            <person name="Sykes S."/>
            <person name="Wortman J."/>
            <person name="Nusbaum C."/>
            <person name="Birren B."/>
        </authorList>
    </citation>
    <scope>NUCLEOTIDE SEQUENCE [LARGE SCALE GENOMIC DNA]</scope>
    <source>
        <strain evidence="2 3">WAL-18680</strain>
    </source>
</reference>
<dbReference type="EMBL" id="ADLN01000005">
    <property type="protein sequence ID" value="EHI61374.1"/>
    <property type="molecule type" value="Genomic_DNA"/>
</dbReference>
<dbReference type="Gene3D" id="3.40.630.30">
    <property type="match status" value="1"/>
</dbReference>
<keyword evidence="3" id="KW-1185">Reference proteome</keyword>
<evidence type="ECO:0000313" key="2">
    <source>
        <dbReference type="EMBL" id="EHI61374.1"/>
    </source>
</evidence>
<proteinExistence type="predicted"/>
<dbReference type="SUPFAM" id="SSF55729">
    <property type="entry name" value="Acyl-CoA N-acyltransferases (Nat)"/>
    <property type="match status" value="1"/>
</dbReference>
<dbReference type="InterPro" id="IPR016181">
    <property type="entry name" value="Acyl_CoA_acyltransferase"/>
</dbReference>
<name>G5IB59_9FIRM</name>
<dbReference type="OrthoDB" id="357176at2"/>
<dbReference type="Proteomes" id="UP000005384">
    <property type="component" value="Unassembled WGS sequence"/>
</dbReference>
<protein>
    <recommendedName>
        <fullName evidence="1">N-acetyltransferase domain-containing protein</fullName>
    </recommendedName>
</protein>
<evidence type="ECO:0000259" key="1">
    <source>
        <dbReference type="PROSITE" id="PS51186"/>
    </source>
</evidence>